<keyword evidence="12" id="KW-1185">Reference proteome</keyword>
<dbReference type="PRINTS" id="PR00364">
    <property type="entry name" value="DISEASERSIST"/>
</dbReference>
<accession>A0A9R1W9Z3</accession>
<comment type="similarity">
    <text evidence="1">Belongs to the disease resistance NB-LRR family.</text>
</comment>
<dbReference type="InterPro" id="IPR027417">
    <property type="entry name" value="P-loop_NTPase"/>
</dbReference>
<dbReference type="Pfam" id="PF00931">
    <property type="entry name" value="NB-ARC"/>
    <property type="match status" value="1"/>
</dbReference>
<feature type="domain" description="R13L1/DRL21-like LRR repeat region" evidence="10">
    <location>
        <begin position="687"/>
        <end position="813"/>
    </location>
</feature>
<evidence type="ECO:0000256" key="6">
    <source>
        <dbReference type="ARBA" id="ARBA00022840"/>
    </source>
</evidence>
<dbReference type="Pfam" id="PF23559">
    <property type="entry name" value="WHD_DRP"/>
    <property type="match status" value="1"/>
</dbReference>
<dbReference type="Proteomes" id="UP000235145">
    <property type="component" value="Unassembled WGS sequence"/>
</dbReference>
<keyword evidence="4" id="KW-0547">Nucleotide-binding</keyword>
<proteinExistence type="inferred from homology"/>
<keyword evidence="2" id="KW-0433">Leucine-rich repeat</keyword>
<protein>
    <recommendedName>
        <fullName evidence="13">NB-ARC</fullName>
    </recommendedName>
</protein>
<dbReference type="AlphaFoldDB" id="A0A9R1W9Z3"/>
<evidence type="ECO:0000256" key="4">
    <source>
        <dbReference type="ARBA" id="ARBA00022741"/>
    </source>
</evidence>
<evidence type="ECO:0000313" key="12">
    <source>
        <dbReference type="Proteomes" id="UP000235145"/>
    </source>
</evidence>
<keyword evidence="3" id="KW-0677">Repeat</keyword>
<dbReference type="InterPro" id="IPR056789">
    <property type="entry name" value="LRR_R13L1-DRL21"/>
</dbReference>
<dbReference type="InterPro" id="IPR002182">
    <property type="entry name" value="NB-ARC"/>
</dbReference>
<keyword evidence="6" id="KW-0067">ATP-binding</keyword>
<feature type="domain" description="NB-ARC" evidence="7">
    <location>
        <begin position="170"/>
        <end position="341"/>
    </location>
</feature>
<dbReference type="FunFam" id="1.10.10.10:FF:000322">
    <property type="entry name" value="Probable disease resistance protein At1g63360"/>
    <property type="match status" value="1"/>
</dbReference>
<dbReference type="InterPro" id="IPR058922">
    <property type="entry name" value="WHD_DRP"/>
</dbReference>
<gene>
    <name evidence="11" type="ORF">LSAT_V11C300149140</name>
</gene>
<name>A0A9R1W9Z3_LACSA</name>
<evidence type="ECO:0000259" key="8">
    <source>
        <dbReference type="Pfam" id="PF18052"/>
    </source>
</evidence>
<sequence length="1246" mass="141295">MAEIVLSAFLTVVFEKLTSEALKKIAHSKGIDSELKKLKKTLDQIQDLLNDASQKEVTNEAVKRWLNGLQHLAYDIDDLLDDLATEAIERELTEKSGSTSSKVRKLIPSCCTSFTLSSRMHAKLDDIATKLRELVEAKNNLGLSVIANEKPKVERYEASLIDPSGIVGREYEKNKLLKKLLGDRDEFSSQNFTIVPIVGMGGVGKTTLARMLYDEKEVKDHFKLRAWVCVSDEFNILNISKVIYQSVTGEKKEFEDLNLLQEALKEKLWNQLFLIVLDDVWSESYRDWEKLVGPFFSGSPGSMIIMTTRKEQLLRKLGFPHQDPLQGLSHDDALSLFAQHALGVDNFDTHPTLRPHGELFVKKCDGLPLALITLGRLLRKKTDEEEWKELLDSEIWKLGKRDEIVPALRLSYNDLSATLKLLFAYCSLFPKDYEFDKEELILLWIAEGFLHQPTTNKSKQWLGLEYFEELLSRSFFQQAPDDKSVFVMHDLMNDLATFVAGDFFSRLDIEMKKEFRMEALEKHRHMSFVCEDYMVYKRFKPLKGAKNLRTFLALSVGVVESWAIFYLSNKVLSDLLQELPLLRVLSLSDLSITEVPEVVGSMKHLRYLNLSRTKIIHLPENVCNLYNLQTLIVSGCHKLIKLPESFSKLKNLQHFDMRGSFRLKKMPLGIGELKSLQTLFSDIGLAITELTKLQSLHGKVCIVGLGSVQNAMDARAANLSRMRFSELELNWGSEFNSLRTETHEKEVLNELKPHNNTLKKLEIVSYRGIEFPNWVGDPSFLRLTKVSIDDCEECTCLPRLGQLPSLRKLIIGWMSKVKVVGLEFLGTGLAFPSLEILRGAFPCLQELRIEDCPNLVRVSLEALPSLRVLKLIKCDHGLLKSLVKVASSITKLKIDDISGLTDELWRGVTGYLGAVEYVSIKRCNDIRYLWGSEAEASMVLMNLKMLDLRECKSLVSLGEKEEDIINSGSNLTSFRILKVSDCNSLEHCSCPDSMEDLDIESCDSITSVSFPTGGMQKLRSLVITNCKKLLEKELVESEINIHNWPNLKSITTLGYFINLVRLTIIECSSMESFPDHELPNLTSLTHLDIQKCTSTDASFPRGLWPPKLTCLEIGGLKKPISEWGPQNFPTSLVDLRLYGGPYDDIRSFGELLHLLPSSLTDFGIDGFEKLESVSSGLQHLTSLQRLIIQNCPKTRDLPENLLPLLLVFWITGCPNLKQKISRGGIYWPHVSLIPCLRIDRILPNEI</sequence>
<dbReference type="InterPro" id="IPR041118">
    <property type="entry name" value="Rx_N"/>
</dbReference>
<dbReference type="Gene3D" id="1.20.5.4130">
    <property type="match status" value="1"/>
</dbReference>
<organism evidence="11 12">
    <name type="scientific">Lactuca sativa</name>
    <name type="common">Garden lettuce</name>
    <dbReference type="NCBI Taxonomy" id="4236"/>
    <lineage>
        <taxon>Eukaryota</taxon>
        <taxon>Viridiplantae</taxon>
        <taxon>Streptophyta</taxon>
        <taxon>Embryophyta</taxon>
        <taxon>Tracheophyta</taxon>
        <taxon>Spermatophyta</taxon>
        <taxon>Magnoliopsida</taxon>
        <taxon>eudicotyledons</taxon>
        <taxon>Gunneridae</taxon>
        <taxon>Pentapetalae</taxon>
        <taxon>asterids</taxon>
        <taxon>campanulids</taxon>
        <taxon>Asterales</taxon>
        <taxon>Asteraceae</taxon>
        <taxon>Cichorioideae</taxon>
        <taxon>Cichorieae</taxon>
        <taxon>Lactucinae</taxon>
        <taxon>Lactuca</taxon>
    </lineage>
</organism>
<evidence type="ECO:0008006" key="13">
    <source>
        <dbReference type="Google" id="ProtNLM"/>
    </source>
</evidence>
<evidence type="ECO:0000256" key="5">
    <source>
        <dbReference type="ARBA" id="ARBA00022821"/>
    </source>
</evidence>
<dbReference type="GO" id="GO:0043531">
    <property type="term" value="F:ADP binding"/>
    <property type="evidence" value="ECO:0007669"/>
    <property type="project" value="InterPro"/>
</dbReference>
<reference evidence="11 12" key="1">
    <citation type="journal article" date="2017" name="Nat. Commun.">
        <title>Genome assembly with in vitro proximity ligation data and whole-genome triplication in lettuce.</title>
        <authorList>
            <person name="Reyes-Chin-Wo S."/>
            <person name="Wang Z."/>
            <person name="Yang X."/>
            <person name="Kozik A."/>
            <person name="Arikit S."/>
            <person name="Song C."/>
            <person name="Xia L."/>
            <person name="Froenicke L."/>
            <person name="Lavelle D.O."/>
            <person name="Truco M.J."/>
            <person name="Xia R."/>
            <person name="Zhu S."/>
            <person name="Xu C."/>
            <person name="Xu H."/>
            <person name="Xu X."/>
            <person name="Cox K."/>
            <person name="Korf I."/>
            <person name="Meyers B.C."/>
            <person name="Michelmore R.W."/>
        </authorList>
    </citation>
    <scope>NUCLEOTIDE SEQUENCE [LARGE SCALE GENOMIC DNA]</scope>
    <source>
        <strain evidence="12">cv. Salinas</strain>
        <tissue evidence="11">Seedlings</tissue>
    </source>
</reference>
<evidence type="ECO:0000256" key="2">
    <source>
        <dbReference type="ARBA" id="ARBA00022614"/>
    </source>
</evidence>
<dbReference type="InterPro" id="IPR032675">
    <property type="entry name" value="LRR_dom_sf"/>
</dbReference>
<evidence type="ECO:0000256" key="3">
    <source>
        <dbReference type="ARBA" id="ARBA00022737"/>
    </source>
</evidence>
<dbReference type="FunFam" id="3.40.50.300:FF:001091">
    <property type="entry name" value="Probable disease resistance protein At1g61300"/>
    <property type="match status" value="1"/>
</dbReference>
<dbReference type="EMBL" id="NBSK02000003">
    <property type="protein sequence ID" value="KAJ0218816.1"/>
    <property type="molecule type" value="Genomic_DNA"/>
</dbReference>
<comment type="caution">
    <text evidence="11">The sequence shown here is derived from an EMBL/GenBank/DDBJ whole genome shotgun (WGS) entry which is preliminary data.</text>
</comment>
<dbReference type="SUPFAM" id="SSF52058">
    <property type="entry name" value="L domain-like"/>
    <property type="match status" value="1"/>
</dbReference>
<dbReference type="Pfam" id="PF25019">
    <property type="entry name" value="LRR_R13L1-DRL21"/>
    <property type="match status" value="1"/>
</dbReference>
<evidence type="ECO:0000256" key="1">
    <source>
        <dbReference type="ARBA" id="ARBA00008894"/>
    </source>
</evidence>
<dbReference type="Gene3D" id="3.80.10.10">
    <property type="entry name" value="Ribonuclease Inhibitor"/>
    <property type="match status" value="3"/>
</dbReference>
<dbReference type="GO" id="GO:0051607">
    <property type="term" value="P:defense response to virus"/>
    <property type="evidence" value="ECO:0007669"/>
    <property type="project" value="UniProtKB-ARBA"/>
</dbReference>
<dbReference type="PANTHER" id="PTHR36766">
    <property type="entry name" value="PLANT BROAD-SPECTRUM MILDEW RESISTANCE PROTEIN RPW8"/>
    <property type="match status" value="1"/>
</dbReference>
<keyword evidence="5" id="KW-0611">Plant defense</keyword>
<dbReference type="Gene3D" id="3.40.50.300">
    <property type="entry name" value="P-loop containing nucleotide triphosphate hydrolases"/>
    <property type="match status" value="1"/>
</dbReference>
<dbReference type="Pfam" id="PF18052">
    <property type="entry name" value="Rx_N"/>
    <property type="match status" value="1"/>
</dbReference>
<dbReference type="InterPro" id="IPR042197">
    <property type="entry name" value="Apaf_helical"/>
</dbReference>
<evidence type="ECO:0000313" key="11">
    <source>
        <dbReference type="EMBL" id="KAJ0218816.1"/>
    </source>
</evidence>
<dbReference type="SUPFAM" id="SSF52540">
    <property type="entry name" value="P-loop containing nucleoside triphosphate hydrolases"/>
    <property type="match status" value="1"/>
</dbReference>
<evidence type="ECO:0000259" key="10">
    <source>
        <dbReference type="Pfam" id="PF25019"/>
    </source>
</evidence>
<dbReference type="GO" id="GO:0005524">
    <property type="term" value="F:ATP binding"/>
    <property type="evidence" value="ECO:0007669"/>
    <property type="project" value="UniProtKB-KW"/>
</dbReference>
<feature type="domain" description="Disease resistance protein winged helix" evidence="9">
    <location>
        <begin position="428"/>
        <end position="496"/>
    </location>
</feature>
<dbReference type="Gene3D" id="1.10.8.430">
    <property type="entry name" value="Helical domain of apoptotic protease-activating factors"/>
    <property type="match status" value="1"/>
</dbReference>
<evidence type="ECO:0000259" key="7">
    <source>
        <dbReference type="Pfam" id="PF00931"/>
    </source>
</evidence>
<evidence type="ECO:0000259" key="9">
    <source>
        <dbReference type="Pfam" id="PF23559"/>
    </source>
</evidence>
<feature type="domain" description="Disease resistance N-terminal" evidence="8">
    <location>
        <begin position="9"/>
        <end position="96"/>
    </location>
</feature>
<dbReference type="PANTHER" id="PTHR36766:SF61">
    <property type="entry name" value="NB-ARC DOMAIN DISEASE RESISTANCE PROTEIN"/>
    <property type="match status" value="1"/>
</dbReference>
<dbReference type="SUPFAM" id="SSF52047">
    <property type="entry name" value="RNI-like"/>
    <property type="match status" value="1"/>
</dbReference>